<organism evidence="1 2">
    <name type="scientific">Nitratireductor rhodophyticola</name>
    <dbReference type="NCBI Taxonomy" id="2854036"/>
    <lineage>
        <taxon>Bacteria</taxon>
        <taxon>Pseudomonadati</taxon>
        <taxon>Pseudomonadota</taxon>
        <taxon>Alphaproteobacteria</taxon>
        <taxon>Hyphomicrobiales</taxon>
        <taxon>Phyllobacteriaceae</taxon>
        <taxon>Nitratireductor</taxon>
    </lineage>
</organism>
<dbReference type="RefSeq" id="WP_223004327.1">
    <property type="nucleotide sequence ID" value="NZ_JAHSQO010000007.1"/>
</dbReference>
<proteinExistence type="predicted"/>
<evidence type="ECO:0000313" key="1">
    <source>
        <dbReference type="EMBL" id="MBY8918800.1"/>
    </source>
</evidence>
<dbReference type="Proteomes" id="UP000777661">
    <property type="component" value="Unassembled WGS sequence"/>
</dbReference>
<dbReference type="Gene3D" id="3.30.420.10">
    <property type="entry name" value="Ribonuclease H-like superfamily/Ribonuclease H"/>
    <property type="match status" value="1"/>
</dbReference>
<dbReference type="InterPro" id="IPR012337">
    <property type="entry name" value="RNaseH-like_sf"/>
</dbReference>
<protein>
    <submittedName>
        <fullName evidence="1">Uncharacterized protein</fullName>
    </submittedName>
</protein>
<dbReference type="EMBL" id="JAHSQO010000007">
    <property type="protein sequence ID" value="MBY8918800.1"/>
    <property type="molecule type" value="Genomic_DNA"/>
</dbReference>
<sequence>MALILGLDIATSCGRALIDRSERPGTWNCDVWKSAGDNGEEKAGHLAMQMIPYLKANKPDFVAIEMPQRNVQTFGRKRKDMAGEATETTINPNALQLSSLAGAAIAILDAYRIPWGLIAPVTWRSAYFGKGVKPQGKDDWKDLAIQHARMQGIGLPATKAAQRDAAEALGIAVSWERCTFIPKRHQQAFMALRTGQARAA</sequence>
<dbReference type="InterPro" id="IPR036397">
    <property type="entry name" value="RNaseH_sf"/>
</dbReference>
<accession>A0ABS7RH57</accession>
<gene>
    <name evidence="1" type="ORF">KVG22_19515</name>
</gene>
<keyword evidence="2" id="KW-1185">Reference proteome</keyword>
<comment type="caution">
    <text evidence="1">The sequence shown here is derived from an EMBL/GenBank/DDBJ whole genome shotgun (WGS) entry which is preliminary data.</text>
</comment>
<dbReference type="SUPFAM" id="SSF53098">
    <property type="entry name" value="Ribonuclease H-like"/>
    <property type="match status" value="1"/>
</dbReference>
<name>A0ABS7RH57_9HYPH</name>
<reference evidence="1 2" key="1">
    <citation type="submission" date="2021-06" db="EMBL/GenBank/DDBJ databases">
        <title>Nitratireductor porphyridii sp. nov., isolated from a small marine red alga, Porphyridium purpureum in South Korea.</title>
        <authorList>
            <person name="Kim K.H."/>
            <person name="Kristyanto S."/>
            <person name="Jeon C.O."/>
        </authorList>
    </citation>
    <scope>NUCLEOTIDE SEQUENCE [LARGE SCALE GENOMIC DNA]</scope>
    <source>
        <strain evidence="1 2">R6</strain>
    </source>
</reference>
<evidence type="ECO:0000313" key="2">
    <source>
        <dbReference type="Proteomes" id="UP000777661"/>
    </source>
</evidence>